<dbReference type="InterPro" id="IPR003798">
    <property type="entry name" value="DNA_recombination_RmuC"/>
</dbReference>
<proteinExistence type="inferred from homology"/>
<keyword evidence="6" id="KW-1133">Transmembrane helix</keyword>
<evidence type="ECO:0000256" key="5">
    <source>
        <dbReference type="SAM" id="Coils"/>
    </source>
</evidence>
<keyword evidence="6" id="KW-0472">Membrane</keyword>
<dbReference type="PANTHER" id="PTHR30563">
    <property type="entry name" value="DNA RECOMBINATION PROTEIN RMUC"/>
    <property type="match status" value="1"/>
</dbReference>
<dbReference type="RefSeq" id="WP_159446012.1">
    <property type="nucleotide sequence ID" value="NZ_FUYA01000011.1"/>
</dbReference>
<comment type="function">
    <text evidence="1">Involved in DNA recombination.</text>
</comment>
<dbReference type="OrthoDB" id="9765111at2"/>
<dbReference type="Gene3D" id="1.10.287.1490">
    <property type="match status" value="1"/>
</dbReference>
<dbReference type="EMBL" id="FUYA01000011">
    <property type="protein sequence ID" value="SKA81656.1"/>
    <property type="molecule type" value="Genomic_DNA"/>
</dbReference>
<keyword evidence="3 5" id="KW-0175">Coiled coil</keyword>
<gene>
    <name evidence="7" type="ORF">SAMN02745702_02737</name>
</gene>
<dbReference type="AlphaFoldDB" id="A0A1T4WWF9"/>
<evidence type="ECO:0000256" key="1">
    <source>
        <dbReference type="ARBA" id="ARBA00003416"/>
    </source>
</evidence>
<keyword evidence="6" id="KW-0812">Transmembrane</keyword>
<accession>A0A1T4WWF9</accession>
<keyword evidence="8" id="KW-1185">Reference proteome</keyword>
<evidence type="ECO:0000313" key="7">
    <source>
        <dbReference type="EMBL" id="SKA81656.1"/>
    </source>
</evidence>
<comment type="similarity">
    <text evidence="2">Belongs to the RmuC family.</text>
</comment>
<evidence type="ECO:0000313" key="8">
    <source>
        <dbReference type="Proteomes" id="UP000189733"/>
    </source>
</evidence>
<dbReference type="Proteomes" id="UP000189733">
    <property type="component" value="Unassembled WGS sequence"/>
</dbReference>
<keyword evidence="4" id="KW-0233">DNA recombination</keyword>
<reference evidence="7 8" key="1">
    <citation type="submission" date="2017-02" db="EMBL/GenBank/DDBJ databases">
        <authorList>
            <person name="Peterson S.W."/>
        </authorList>
    </citation>
    <scope>NUCLEOTIDE SEQUENCE [LARGE SCALE GENOMIC DNA]</scope>
    <source>
        <strain evidence="7 8">DSM 18034</strain>
    </source>
</reference>
<sequence>MSFPPLVWILLSTSISAVLFSLIGYRFAKNHFDTHDEEQKLIAQLAQNQEALTQTLELKNTLEKEILVCESKRQSECEQTQGLRQNLAELQQECAALRTTREELAAAQSALHELRKQLEDMTMERDGHREDSEDLKKENAELARKLSALQSTLDAEQSYSAQHIASLKQAREELSAQFKALASDILDKKAQSLSERSQQDIRQLLAPLRLNLDEFRKQIDSCYSKESRERIELAAQVNNLISLNHKLSDDANNLTQALQGQSKIQGNWGELILERILEMSGLRKDIEFTLQESHSQKDGSRVQPDAIIHLPDNKHLVVDSKVSLNAYLDFTAAEAETDREQALKRHIISVQKHITELSQKNYQQIYGLESLDFVFMFVPVEPAFLLAISHKKNLWQEAWDKNILLVSPSTFLFAIRTVAHIWRQEHQTQNAYKIAERGALLYDKFAGFCENMEQLGSRLDQAHDAYEKACGQLYKGTGNLVRQTQILRELGVKNRKDVPRSMAGQLYEDEPDVKAHELITDE</sequence>
<feature type="coiled-coil region" evidence="5">
    <location>
        <begin position="35"/>
        <end position="184"/>
    </location>
</feature>
<protein>
    <submittedName>
        <fullName evidence="7">DNA recombination protein RmuC</fullName>
    </submittedName>
</protein>
<organism evidence="7 8">
    <name type="scientific">Desulfobaculum bizertense DSM 18034</name>
    <dbReference type="NCBI Taxonomy" id="1121442"/>
    <lineage>
        <taxon>Bacteria</taxon>
        <taxon>Pseudomonadati</taxon>
        <taxon>Thermodesulfobacteriota</taxon>
        <taxon>Desulfovibrionia</taxon>
        <taxon>Desulfovibrionales</taxon>
        <taxon>Desulfovibrionaceae</taxon>
        <taxon>Desulfobaculum</taxon>
    </lineage>
</organism>
<evidence type="ECO:0000256" key="3">
    <source>
        <dbReference type="ARBA" id="ARBA00023054"/>
    </source>
</evidence>
<name>A0A1T4WWF9_9BACT</name>
<feature type="transmembrane region" description="Helical" evidence="6">
    <location>
        <begin position="6"/>
        <end position="25"/>
    </location>
</feature>
<evidence type="ECO:0000256" key="4">
    <source>
        <dbReference type="ARBA" id="ARBA00023172"/>
    </source>
</evidence>
<evidence type="ECO:0000256" key="6">
    <source>
        <dbReference type="SAM" id="Phobius"/>
    </source>
</evidence>
<evidence type="ECO:0000256" key="2">
    <source>
        <dbReference type="ARBA" id="ARBA00009840"/>
    </source>
</evidence>
<dbReference type="PANTHER" id="PTHR30563:SF0">
    <property type="entry name" value="DNA RECOMBINATION PROTEIN RMUC"/>
    <property type="match status" value="1"/>
</dbReference>
<dbReference type="Pfam" id="PF02646">
    <property type="entry name" value="RmuC"/>
    <property type="match status" value="1"/>
</dbReference>
<dbReference type="GO" id="GO:0006310">
    <property type="term" value="P:DNA recombination"/>
    <property type="evidence" value="ECO:0007669"/>
    <property type="project" value="UniProtKB-KW"/>
</dbReference>